<accession>A0A803QUG8</accession>
<keyword evidence="1" id="KW-1133">Transmembrane helix</keyword>
<feature type="transmembrane region" description="Helical" evidence="1">
    <location>
        <begin position="7"/>
        <end position="24"/>
    </location>
</feature>
<organism evidence="2 3">
    <name type="scientific">Cannabis sativa</name>
    <name type="common">Hemp</name>
    <name type="synonym">Marijuana</name>
    <dbReference type="NCBI Taxonomy" id="3483"/>
    <lineage>
        <taxon>Eukaryota</taxon>
        <taxon>Viridiplantae</taxon>
        <taxon>Streptophyta</taxon>
        <taxon>Embryophyta</taxon>
        <taxon>Tracheophyta</taxon>
        <taxon>Spermatophyta</taxon>
        <taxon>Magnoliopsida</taxon>
        <taxon>eudicotyledons</taxon>
        <taxon>Gunneridae</taxon>
        <taxon>Pentapetalae</taxon>
        <taxon>rosids</taxon>
        <taxon>fabids</taxon>
        <taxon>Rosales</taxon>
        <taxon>Cannabaceae</taxon>
        <taxon>Cannabis</taxon>
    </lineage>
</organism>
<protein>
    <submittedName>
        <fullName evidence="2">Uncharacterized protein</fullName>
    </submittedName>
</protein>
<reference evidence="2" key="2">
    <citation type="submission" date="2021-03" db="UniProtKB">
        <authorList>
            <consortium name="EnsemblPlants"/>
        </authorList>
    </citation>
    <scope>IDENTIFICATION</scope>
</reference>
<proteinExistence type="predicted"/>
<dbReference type="EMBL" id="UZAU01000228">
    <property type="status" value="NOT_ANNOTATED_CDS"/>
    <property type="molecule type" value="Genomic_DNA"/>
</dbReference>
<dbReference type="Proteomes" id="UP000596661">
    <property type="component" value="Chromosome 2"/>
</dbReference>
<reference evidence="2" key="1">
    <citation type="submission" date="2018-11" db="EMBL/GenBank/DDBJ databases">
        <authorList>
            <person name="Grassa J C."/>
        </authorList>
    </citation>
    <scope>NUCLEOTIDE SEQUENCE [LARGE SCALE GENOMIC DNA]</scope>
</reference>
<evidence type="ECO:0000256" key="1">
    <source>
        <dbReference type="SAM" id="Phobius"/>
    </source>
</evidence>
<sequence length="65" mass="7626">MSQCSKSLQYTFSIVIVLQVLYILCKFEVCCYFRKENLIDSLLVVNFDYHYLLSPFNHSLVLAIV</sequence>
<dbReference type="Gramene" id="novel_model_1533_5bd9a17a">
    <property type="protein sequence ID" value="cds.novel_model_1533_5bd9a17a"/>
    <property type="gene ID" value="novel_gene_855_5bd9a17a"/>
</dbReference>
<name>A0A803QUG8_CANSA</name>
<dbReference type="AlphaFoldDB" id="A0A803QUG8"/>
<dbReference type="EnsemblPlants" id="novel_model_1533_5bd9a17a">
    <property type="protein sequence ID" value="cds.novel_model_1533_5bd9a17a"/>
    <property type="gene ID" value="novel_gene_855_5bd9a17a"/>
</dbReference>
<keyword evidence="3" id="KW-1185">Reference proteome</keyword>
<evidence type="ECO:0000313" key="3">
    <source>
        <dbReference type="Proteomes" id="UP000596661"/>
    </source>
</evidence>
<keyword evidence="1" id="KW-0472">Membrane</keyword>
<keyword evidence="1" id="KW-0812">Transmembrane</keyword>
<evidence type="ECO:0000313" key="2">
    <source>
        <dbReference type="EnsemblPlants" id="cds.novel_model_1533_5bd9a17a"/>
    </source>
</evidence>